<reference evidence="5" key="1">
    <citation type="submission" date="2019-10" db="EMBL/GenBank/DDBJ databases">
        <authorList>
            <consortium name="DOE Joint Genome Institute"/>
            <person name="Kuo A."/>
            <person name="Miyauchi S."/>
            <person name="Kiss E."/>
            <person name="Drula E."/>
            <person name="Kohler A."/>
            <person name="Sanchez-Garcia M."/>
            <person name="Andreopoulos B."/>
            <person name="Barry K.W."/>
            <person name="Bonito G."/>
            <person name="Buee M."/>
            <person name="Carver A."/>
            <person name="Chen C."/>
            <person name="Cichocki N."/>
            <person name="Clum A."/>
            <person name="Culley D."/>
            <person name="Crous P.W."/>
            <person name="Fauchery L."/>
            <person name="Girlanda M."/>
            <person name="Hayes R."/>
            <person name="Keri Z."/>
            <person name="LaButti K."/>
            <person name="Lipzen A."/>
            <person name="Lombard V."/>
            <person name="Magnuson J."/>
            <person name="Maillard F."/>
            <person name="Morin E."/>
            <person name="Murat C."/>
            <person name="Nolan M."/>
            <person name="Ohm R."/>
            <person name="Pangilinan J."/>
            <person name="Pereira M."/>
            <person name="Perotto S."/>
            <person name="Peter M."/>
            <person name="Riley R."/>
            <person name="Sitrit Y."/>
            <person name="Stielow B."/>
            <person name="Szollosi G."/>
            <person name="Zifcakova L."/>
            <person name="Stursova M."/>
            <person name="Spatafora J.W."/>
            <person name="Tedersoo L."/>
            <person name="Vaario L.-M."/>
            <person name="Yamada A."/>
            <person name="Yan M."/>
            <person name="Wang P."/>
            <person name="Xu J."/>
            <person name="Bruns T."/>
            <person name="Baldrian P."/>
            <person name="Vilgalys R."/>
            <person name="Henrissat B."/>
            <person name="Grigoriev I.V."/>
            <person name="Hibbett D."/>
            <person name="Nagy L.G."/>
            <person name="Martin F.M."/>
        </authorList>
    </citation>
    <scope>NUCLEOTIDE SEQUENCE</scope>
    <source>
        <strain evidence="5">BED1</strain>
    </source>
</reference>
<dbReference type="GO" id="GO:0000176">
    <property type="term" value="C:nuclear exosome (RNase complex)"/>
    <property type="evidence" value="ECO:0007669"/>
    <property type="project" value="TreeGrafter"/>
</dbReference>
<dbReference type="InterPro" id="IPR020568">
    <property type="entry name" value="Ribosomal_Su5_D2-typ_SF"/>
</dbReference>
<sequence length="241" mass="26540">MLFNADQTNNAVPLNQSLRLDGRDQLEIRTPTITFGPDPGWVKCTLRKTCWLRRVTDRTTLASVASHPVSLLMSTVKPPPERSFEGMITIHSEMSPMASVDYELVHCLADAGNMLDSACLAGITLEVIGDDVVVACTSPGMWFSFLHVAHMHAPEERAPVPLAIHHTPFCVTFAFFPDPTTRLSAGAMSIQREICVLHKAGGMLTAPDEILNVAVGIAKELVQLVEARLREDWAERKVEVR</sequence>
<proteinExistence type="inferred from homology"/>
<dbReference type="PANTHER" id="PTHR11097:SF14">
    <property type="entry name" value="EXOSOME COMPLEX COMPONENT RRP45"/>
    <property type="match status" value="1"/>
</dbReference>
<dbReference type="InterPro" id="IPR036345">
    <property type="entry name" value="ExoRNase_PH_dom2_sf"/>
</dbReference>
<dbReference type="GO" id="GO:0016075">
    <property type="term" value="P:rRNA catabolic process"/>
    <property type="evidence" value="ECO:0007669"/>
    <property type="project" value="TreeGrafter"/>
</dbReference>
<evidence type="ECO:0000256" key="2">
    <source>
        <dbReference type="ARBA" id="ARBA00004496"/>
    </source>
</evidence>
<dbReference type="GO" id="GO:0034473">
    <property type="term" value="P:U1 snRNA 3'-end processing"/>
    <property type="evidence" value="ECO:0007669"/>
    <property type="project" value="TreeGrafter"/>
</dbReference>
<evidence type="ECO:0000256" key="4">
    <source>
        <dbReference type="ARBA" id="ARBA00022490"/>
    </source>
</evidence>
<dbReference type="Gene3D" id="3.30.230.70">
    <property type="entry name" value="GHMP Kinase, N-terminal domain"/>
    <property type="match status" value="2"/>
</dbReference>
<dbReference type="AlphaFoldDB" id="A0AAD4GKX0"/>
<dbReference type="GO" id="GO:0071028">
    <property type="term" value="P:nuclear mRNA surveillance"/>
    <property type="evidence" value="ECO:0007669"/>
    <property type="project" value="TreeGrafter"/>
</dbReference>
<comment type="subcellular location">
    <subcellularLocation>
        <location evidence="2">Cytoplasm</location>
    </subcellularLocation>
    <subcellularLocation>
        <location evidence="1">Nucleus</location>
    </subcellularLocation>
</comment>
<dbReference type="GO" id="GO:0000467">
    <property type="term" value="P:exonucleolytic trimming to generate mature 3'-end of 5.8S rRNA from tricistronic rRNA transcript (SSU-rRNA, 5.8S rRNA, LSU-rRNA)"/>
    <property type="evidence" value="ECO:0007669"/>
    <property type="project" value="TreeGrafter"/>
</dbReference>
<accession>A0AAD4GKX0</accession>
<protein>
    <submittedName>
        <fullName evidence="5">Uncharacterized protein</fullName>
    </submittedName>
</protein>
<evidence type="ECO:0000313" key="5">
    <source>
        <dbReference type="EMBL" id="KAF8451074.1"/>
    </source>
</evidence>
<dbReference type="GO" id="GO:0071038">
    <property type="term" value="P:TRAMP-dependent tRNA surveillance pathway"/>
    <property type="evidence" value="ECO:0007669"/>
    <property type="project" value="TreeGrafter"/>
</dbReference>
<dbReference type="GO" id="GO:0034476">
    <property type="term" value="P:U5 snRNA 3'-end processing"/>
    <property type="evidence" value="ECO:0007669"/>
    <property type="project" value="TreeGrafter"/>
</dbReference>
<evidence type="ECO:0000256" key="1">
    <source>
        <dbReference type="ARBA" id="ARBA00004123"/>
    </source>
</evidence>
<dbReference type="InterPro" id="IPR027408">
    <property type="entry name" value="PNPase/RNase_PH_dom_sf"/>
</dbReference>
<comment type="caution">
    <text evidence="5">The sequence shown here is derived from an EMBL/GenBank/DDBJ whole genome shotgun (WGS) entry which is preliminary data.</text>
</comment>
<dbReference type="PANTHER" id="PTHR11097">
    <property type="entry name" value="EXOSOME COMPLEX EXONUCLEASE RIBOSOMAL RNA PROCESSING PROTEIN"/>
    <property type="match status" value="1"/>
</dbReference>
<dbReference type="GO" id="GO:0034475">
    <property type="term" value="P:U4 snRNA 3'-end processing"/>
    <property type="evidence" value="ECO:0007669"/>
    <property type="project" value="TreeGrafter"/>
</dbReference>
<gene>
    <name evidence="5" type="ORF">L210DRAFT_3609217</name>
</gene>
<comment type="similarity">
    <text evidence="3">Belongs to the RNase PH family.</text>
</comment>
<reference evidence="5" key="2">
    <citation type="journal article" date="2020" name="Nat. Commun.">
        <title>Large-scale genome sequencing of mycorrhizal fungi provides insights into the early evolution of symbiotic traits.</title>
        <authorList>
            <person name="Miyauchi S."/>
            <person name="Kiss E."/>
            <person name="Kuo A."/>
            <person name="Drula E."/>
            <person name="Kohler A."/>
            <person name="Sanchez-Garcia M."/>
            <person name="Morin E."/>
            <person name="Andreopoulos B."/>
            <person name="Barry K.W."/>
            <person name="Bonito G."/>
            <person name="Buee M."/>
            <person name="Carver A."/>
            <person name="Chen C."/>
            <person name="Cichocki N."/>
            <person name="Clum A."/>
            <person name="Culley D."/>
            <person name="Crous P.W."/>
            <person name="Fauchery L."/>
            <person name="Girlanda M."/>
            <person name="Hayes R.D."/>
            <person name="Keri Z."/>
            <person name="LaButti K."/>
            <person name="Lipzen A."/>
            <person name="Lombard V."/>
            <person name="Magnuson J."/>
            <person name="Maillard F."/>
            <person name="Murat C."/>
            <person name="Nolan M."/>
            <person name="Ohm R.A."/>
            <person name="Pangilinan J."/>
            <person name="Pereira M.F."/>
            <person name="Perotto S."/>
            <person name="Peter M."/>
            <person name="Pfister S."/>
            <person name="Riley R."/>
            <person name="Sitrit Y."/>
            <person name="Stielow J.B."/>
            <person name="Szollosi G."/>
            <person name="Zifcakova L."/>
            <person name="Stursova M."/>
            <person name="Spatafora J.W."/>
            <person name="Tedersoo L."/>
            <person name="Vaario L.M."/>
            <person name="Yamada A."/>
            <person name="Yan M."/>
            <person name="Wang P."/>
            <person name="Xu J."/>
            <person name="Bruns T."/>
            <person name="Baldrian P."/>
            <person name="Vilgalys R."/>
            <person name="Dunand C."/>
            <person name="Henrissat B."/>
            <person name="Grigoriev I.V."/>
            <person name="Hibbett D."/>
            <person name="Nagy L.G."/>
            <person name="Martin F.M."/>
        </authorList>
    </citation>
    <scope>NUCLEOTIDE SEQUENCE</scope>
    <source>
        <strain evidence="5">BED1</strain>
    </source>
</reference>
<keyword evidence="4" id="KW-0963">Cytoplasm</keyword>
<organism evidence="5 6">
    <name type="scientific">Boletus edulis BED1</name>
    <dbReference type="NCBI Taxonomy" id="1328754"/>
    <lineage>
        <taxon>Eukaryota</taxon>
        <taxon>Fungi</taxon>
        <taxon>Dikarya</taxon>
        <taxon>Basidiomycota</taxon>
        <taxon>Agaricomycotina</taxon>
        <taxon>Agaricomycetes</taxon>
        <taxon>Agaricomycetidae</taxon>
        <taxon>Boletales</taxon>
        <taxon>Boletineae</taxon>
        <taxon>Boletaceae</taxon>
        <taxon>Boletoideae</taxon>
        <taxon>Boletus</taxon>
    </lineage>
</organism>
<dbReference type="InterPro" id="IPR050590">
    <property type="entry name" value="Exosome_comp_Rrp42_subfam"/>
</dbReference>
<dbReference type="GO" id="GO:0071035">
    <property type="term" value="P:nuclear polyadenylation-dependent rRNA catabolic process"/>
    <property type="evidence" value="ECO:0007669"/>
    <property type="project" value="TreeGrafter"/>
</dbReference>
<dbReference type="GO" id="GO:0035925">
    <property type="term" value="F:mRNA 3'-UTR AU-rich region binding"/>
    <property type="evidence" value="ECO:0007669"/>
    <property type="project" value="TreeGrafter"/>
</dbReference>
<dbReference type="EMBL" id="WHUW01000002">
    <property type="protein sequence ID" value="KAF8451074.1"/>
    <property type="molecule type" value="Genomic_DNA"/>
</dbReference>
<keyword evidence="6" id="KW-1185">Reference proteome</keyword>
<name>A0AAD4GKX0_BOLED</name>
<dbReference type="SUPFAM" id="SSF54211">
    <property type="entry name" value="Ribosomal protein S5 domain 2-like"/>
    <property type="match status" value="1"/>
</dbReference>
<dbReference type="GO" id="GO:0000177">
    <property type="term" value="C:cytoplasmic exosome (RNase complex)"/>
    <property type="evidence" value="ECO:0007669"/>
    <property type="project" value="TreeGrafter"/>
</dbReference>
<evidence type="ECO:0000256" key="3">
    <source>
        <dbReference type="ARBA" id="ARBA00006678"/>
    </source>
</evidence>
<dbReference type="Proteomes" id="UP001194468">
    <property type="component" value="Unassembled WGS sequence"/>
</dbReference>
<evidence type="ECO:0000313" key="6">
    <source>
        <dbReference type="Proteomes" id="UP001194468"/>
    </source>
</evidence>
<dbReference type="SUPFAM" id="SSF55666">
    <property type="entry name" value="Ribonuclease PH domain 2-like"/>
    <property type="match status" value="1"/>
</dbReference>